<comment type="similarity">
    <text evidence="9">Belongs to the GSP H family.</text>
</comment>
<accession>A0ABQ6H0R3</accession>
<keyword evidence="4" id="KW-0488">Methylation</keyword>
<keyword evidence="6 12" id="KW-0812">Transmembrane</keyword>
<evidence type="ECO:0000256" key="9">
    <source>
        <dbReference type="ARBA" id="ARBA00025772"/>
    </source>
</evidence>
<keyword evidence="15" id="KW-1185">Reference proteome</keyword>
<evidence type="ECO:0000256" key="2">
    <source>
        <dbReference type="ARBA" id="ARBA00021549"/>
    </source>
</evidence>
<dbReference type="EMBL" id="BSSU01000005">
    <property type="protein sequence ID" value="GLX81793.1"/>
    <property type="molecule type" value="Genomic_DNA"/>
</dbReference>
<dbReference type="SUPFAM" id="SSF54523">
    <property type="entry name" value="Pili subunits"/>
    <property type="match status" value="1"/>
</dbReference>
<evidence type="ECO:0000256" key="5">
    <source>
        <dbReference type="ARBA" id="ARBA00022519"/>
    </source>
</evidence>
<sequence>MKKLAKGFTFIELMVTVAIMGIVTAMAMPSLTEFVVKMRVDNEVTELHSLTLLAKNYAVNSEEIVTMCPLASNNSCSDNWENEVTVFIDVNGNNIYESANNDAIIKVKSAIKDGDVLQFPRTSVNYAPTGRLTGGLTNGTFEYCPQNYPNLSRGVVLFRSGRAYLSTDSNNDGKEENRSGGVISCS</sequence>
<protein>
    <recommendedName>
        <fullName evidence="2">Type II secretion system protein H</fullName>
    </recommendedName>
    <alternativeName>
        <fullName evidence="10">General secretion pathway protein H</fullName>
    </alternativeName>
</protein>
<evidence type="ECO:0000256" key="6">
    <source>
        <dbReference type="ARBA" id="ARBA00022692"/>
    </source>
</evidence>
<dbReference type="Pfam" id="PF12019">
    <property type="entry name" value="GspH"/>
    <property type="match status" value="1"/>
</dbReference>
<evidence type="ECO:0000256" key="8">
    <source>
        <dbReference type="ARBA" id="ARBA00023136"/>
    </source>
</evidence>
<comment type="subcellular location">
    <subcellularLocation>
        <location evidence="1">Cell inner membrane</location>
        <topology evidence="1">Single-pass membrane protein</topology>
    </subcellularLocation>
</comment>
<keyword evidence="3" id="KW-1003">Cell membrane</keyword>
<proteinExistence type="inferred from homology"/>
<evidence type="ECO:0000256" key="4">
    <source>
        <dbReference type="ARBA" id="ARBA00022481"/>
    </source>
</evidence>
<dbReference type="RefSeq" id="WP_284207128.1">
    <property type="nucleotide sequence ID" value="NZ_BSSU01000005.1"/>
</dbReference>
<evidence type="ECO:0000256" key="11">
    <source>
        <dbReference type="SAM" id="MobiDB-lite"/>
    </source>
</evidence>
<dbReference type="NCBIfam" id="TIGR02532">
    <property type="entry name" value="IV_pilin_GFxxxE"/>
    <property type="match status" value="1"/>
</dbReference>
<gene>
    <name evidence="14" type="primary">fimU</name>
    <name evidence="14" type="ORF">theurythT_12450</name>
</gene>
<keyword evidence="7 12" id="KW-1133">Transmembrane helix</keyword>
<evidence type="ECO:0000256" key="12">
    <source>
        <dbReference type="SAM" id="Phobius"/>
    </source>
</evidence>
<organism evidence="14 15">
    <name type="scientific">Thalassotalea eurytherma</name>
    <dbReference type="NCBI Taxonomy" id="1144278"/>
    <lineage>
        <taxon>Bacteria</taxon>
        <taxon>Pseudomonadati</taxon>
        <taxon>Pseudomonadota</taxon>
        <taxon>Gammaproteobacteria</taxon>
        <taxon>Alteromonadales</taxon>
        <taxon>Colwelliaceae</taxon>
        <taxon>Thalassotalea</taxon>
    </lineage>
</organism>
<evidence type="ECO:0000313" key="15">
    <source>
        <dbReference type="Proteomes" id="UP001157133"/>
    </source>
</evidence>
<evidence type="ECO:0000256" key="1">
    <source>
        <dbReference type="ARBA" id="ARBA00004377"/>
    </source>
</evidence>
<dbReference type="InterPro" id="IPR045584">
    <property type="entry name" value="Pilin-like"/>
</dbReference>
<evidence type="ECO:0000259" key="13">
    <source>
        <dbReference type="Pfam" id="PF12019"/>
    </source>
</evidence>
<name>A0ABQ6H0R3_9GAMM</name>
<dbReference type="Gene3D" id="3.55.40.10">
    <property type="entry name" value="minor pseudopilin epsh domain"/>
    <property type="match status" value="1"/>
</dbReference>
<evidence type="ECO:0000256" key="10">
    <source>
        <dbReference type="ARBA" id="ARBA00030775"/>
    </source>
</evidence>
<feature type="region of interest" description="Disordered" evidence="11">
    <location>
        <begin position="167"/>
        <end position="186"/>
    </location>
</feature>
<dbReference type="Proteomes" id="UP001157133">
    <property type="component" value="Unassembled WGS sequence"/>
</dbReference>
<keyword evidence="8 12" id="KW-0472">Membrane</keyword>
<evidence type="ECO:0000313" key="14">
    <source>
        <dbReference type="EMBL" id="GLX81793.1"/>
    </source>
</evidence>
<evidence type="ECO:0000256" key="3">
    <source>
        <dbReference type="ARBA" id="ARBA00022475"/>
    </source>
</evidence>
<feature type="domain" description="General secretion pathway GspH" evidence="13">
    <location>
        <begin position="44"/>
        <end position="161"/>
    </location>
</feature>
<dbReference type="InterPro" id="IPR012902">
    <property type="entry name" value="N_methyl_site"/>
</dbReference>
<dbReference type="Pfam" id="PF07963">
    <property type="entry name" value="N_methyl"/>
    <property type="match status" value="1"/>
</dbReference>
<keyword evidence="5" id="KW-0997">Cell inner membrane</keyword>
<feature type="transmembrane region" description="Helical" evidence="12">
    <location>
        <begin position="7"/>
        <end position="28"/>
    </location>
</feature>
<reference evidence="14 15" key="1">
    <citation type="submission" date="2023-03" db="EMBL/GenBank/DDBJ databases">
        <title>Draft genome sequence of Thalassotalea eurytherma JCM 18482T.</title>
        <authorList>
            <person name="Sawabe T."/>
        </authorList>
    </citation>
    <scope>NUCLEOTIDE SEQUENCE [LARGE SCALE GENOMIC DNA]</scope>
    <source>
        <strain evidence="14 15">JCM 18482</strain>
    </source>
</reference>
<evidence type="ECO:0000256" key="7">
    <source>
        <dbReference type="ARBA" id="ARBA00022989"/>
    </source>
</evidence>
<comment type="caution">
    <text evidence="14">The sequence shown here is derived from an EMBL/GenBank/DDBJ whole genome shotgun (WGS) entry which is preliminary data.</text>
</comment>
<dbReference type="InterPro" id="IPR022346">
    <property type="entry name" value="T2SS_GspH"/>
</dbReference>